<evidence type="ECO:0000256" key="1">
    <source>
        <dbReference type="ARBA" id="ARBA00004496"/>
    </source>
</evidence>
<proteinExistence type="inferred from homology"/>
<comment type="subcellular location">
    <subcellularLocation>
        <location evidence="1">Cytoplasm</location>
    </subcellularLocation>
</comment>
<dbReference type="Pfam" id="PF17187">
    <property type="entry name" value="Svf1_C"/>
    <property type="match status" value="1"/>
</dbReference>
<dbReference type="PANTHER" id="PTHR47107:SF1">
    <property type="entry name" value="CERAMIDE-BINDING PROTEIN SVF1-RELATED"/>
    <property type="match status" value="1"/>
</dbReference>
<dbReference type="PANTHER" id="PTHR47107">
    <property type="entry name" value="SVF1-LIKE PROTEIN YDR222W-RELATED"/>
    <property type="match status" value="1"/>
</dbReference>
<comment type="similarity">
    <text evidence="2">Belongs to the SVF1 family.</text>
</comment>
<dbReference type="InterPro" id="IPR051385">
    <property type="entry name" value="Ceramide-binding_SVF1"/>
</dbReference>
<protein>
    <submittedName>
        <fullName evidence="6">Putative cell survival pathways protein</fullName>
    </submittedName>
</protein>
<evidence type="ECO:0000313" key="6">
    <source>
        <dbReference type="EMBL" id="RSH87266.1"/>
    </source>
</evidence>
<gene>
    <name evidence="6" type="primary">SVF1</name>
    <name evidence="6" type="ORF">EHS25_003175</name>
</gene>
<evidence type="ECO:0000256" key="2">
    <source>
        <dbReference type="ARBA" id="ARBA00009069"/>
    </source>
</evidence>
<evidence type="ECO:0000259" key="4">
    <source>
        <dbReference type="Pfam" id="PF08622"/>
    </source>
</evidence>
<sequence length="423" mass="45520">MSWFNNAKSSSGGDGKNFYPVTSSLSGYGKLTEKDTAWTCASNKGFQTETQVWYTILPDGCWVMVQIIWSYLGVFLVPATTQMTFKHYNPHTKKAVWKSVNTSALKTDGRSSKTDAFEVVQSGSPTTEETYKITANLDKTVQISVTYTRPADAPGFKLGDGPDGGFSFFGKDPSDGKRDGLVVHRFLPFLKSSGTIVIDGKAIDVGGEAMLVHAIQGMRPDSLASRWNFAYFTSGGGFEDSKLGTVRAVQMEFSTTDSYGPKGAKSGRTKVNIGAVYSSTVPNPLIVVGQTHTPPGSESYPALNDDVSSATHSSPVHDKFTGYNAPGAIEFQWEGKRVDGKGKASAKVSVDKLGAELGEGGLIEKVDVLAEIPYIIRKGLAAVTGTKPYIFQYLNPATLDVEVDGETVPVKGWLFNEASFVSE</sequence>
<evidence type="ECO:0000256" key="3">
    <source>
        <dbReference type="ARBA" id="ARBA00022490"/>
    </source>
</evidence>
<dbReference type="EMBL" id="RSCD01000017">
    <property type="protein sequence ID" value="RSH87266.1"/>
    <property type="molecule type" value="Genomic_DNA"/>
</dbReference>
<dbReference type="GO" id="GO:0005737">
    <property type="term" value="C:cytoplasm"/>
    <property type="evidence" value="ECO:0007669"/>
    <property type="project" value="UniProtKB-SubCell"/>
</dbReference>
<keyword evidence="7" id="KW-1185">Reference proteome</keyword>
<dbReference type="InterPro" id="IPR033394">
    <property type="entry name" value="Svf1-like_C"/>
</dbReference>
<evidence type="ECO:0000259" key="5">
    <source>
        <dbReference type="Pfam" id="PF17187"/>
    </source>
</evidence>
<dbReference type="Pfam" id="PF08622">
    <property type="entry name" value="Svf1"/>
    <property type="match status" value="1"/>
</dbReference>
<keyword evidence="3" id="KW-0963">Cytoplasm</keyword>
<dbReference type="SUPFAM" id="SSF159245">
    <property type="entry name" value="AttH-like"/>
    <property type="match status" value="1"/>
</dbReference>
<organism evidence="6 7">
    <name type="scientific">Saitozyma podzolica</name>
    <dbReference type="NCBI Taxonomy" id="1890683"/>
    <lineage>
        <taxon>Eukaryota</taxon>
        <taxon>Fungi</taxon>
        <taxon>Dikarya</taxon>
        <taxon>Basidiomycota</taxon>
        <taxon>Agaricomycotina</taxon>
        <taxon>Tremellomycetes</taxon>
        <taxon>Tremellales</taxon>
        <taxon>Trimorphomycetaceae</taxon>
        <taxon>Saitozyma</taxon>
    </lineage>
</organism>
<name>A0A427Y847_9TREE</name>
<dbReference type="Proteomes" id="UP000279259">
    <property type="component" value="Unassembled WGS sequence"/>
</dbReference>
<feature type="domain" description="Svf1-like N-terminal" evidence="4">
    <location>
        <begin position="48"/>
        <end position="216"/>
    </location>
</feature>
<dbReference type="InterPro" id="IPR013931">
    <property type="entry name" value="Svf1-like_N"/>
</dbReference>
<dbReference type="GO" id="GO:0006979">
    <property type="term" value="P:response to oxidative stress"/>
    <property type="evidence" value="ECO:0007669"/>
    <property type="project" value="InterPro"/>
</dbReference>
<accession>A0A427Y847</accession>
<reference evidence="6 7" key="1">
    <citation type="submission" date="2018-11" db="EMBL/GenBank/DDBJ databases">
        <title>Genome sequence of Saitozyma podzolica DSM 27192.</title>
        <authorList>
            <person name="Aliyu H."/>
            <person name="Gorte O."/>
            <person name="Ochsenreither K."/>
        </authorList>
    </citation>
    <scope>NUCLEOTIDE SEQUENCE [LARGE SCALE GENOMIC DNA]</scope>
    <source>
        <strain evidence="6 7">DSM 27192</strain>
    </source>
</reference>
<dbReference type="AlphaFoldDB" id="A0A427Y847"/>
<dbReference type="STRING" id="1890683.A0A427Y847"/>
<evidence type="ECO:0000313" key="7">
    <source>
        <dbReference type="Proteomes" id="UP000279259"/>
    </source>
</evidence>
<feature type="domain" description="Svf1-like C-terminal" evidence="5">
    <location>
        <begin position="218"/>
        <end position="422"/>
    </location>
</feature>
<comment type="caution">
    <text evidence="6">The sequence shown here is derived from an EMBL/GenBank/DDBJ whole genome shotgun (WGS) entry which is preliminary data.</text>
</comment>
<dbReference type="OrthoDB" id="2590239at2759"/>